<evidence type="ECO:0000259" key="2">
    <source>
        <dbReference type="Pfam" id="PF07596"/>
    </source>
</evidence>
<organism evidence="3 4">
    <name type="scientific">Bremerella alba</name>
    <dbReference type="NCBI Taxonomy" id="980252"/>
    <lineage>
        <taxon>Bacteria</taxon>
        <taxon>Pseudomonadati</taxon>
        <taxon>Planctomycetota</taxon>
        <taxon>Planctomycetia</taxon>
        <taxon>Pirellulales</taxon>
        <taxon>Pirellulaceae</taxon>
        <taxon>Bremerella</taxon>
    </lineage>
</organism>
<accession>A0A7V8V306</accession>
<dbReference type="RefSeq" id="WP_207395213.1">
    <property type="nucleotide sequence ID" value="NZ_JABRWO010000002.1"/>
</dbReference>
<feature type="transmembrane region" description="Helical" evidence="1">
    <location>
        <begin position="12"/>
        <end position="36"/>
    </location>
</feature>
<dbReference type="Gene3D" id="3.30.700.10">
    <property type="entry name" value="Glycoprotein, Type 4 Pilin"/>
    <property type="match status" value="1"/>
</dbReference>
<proteinExistence type="predicted"/>
<dbReference type="Pfam" id="PF07596">
    <property type="entry name" value="SBP_bac_10"/>
    <property type="match status" value="1"/>
</dbReference>
<feature type="domain" description="DUF1559" evidence="2">
    <location>
        <begin position="37"/>
        <end position="313"/>
    </location>
</feature>
<gene>
    <name evidence="3" type="ORF">HOV93_08750</name>
</gene>
<keyword evidence="1" id="KW-0472">Membrane</keyword>
<keyword evidence="1" id="KW-0812">Transmembrane</keyword>
<dbReference type="AlphaFoldDB" id="A0A7V8V306"/>
<dbReference type="NCBIfam" id="TIGR04294">
    <property type="entry name" value="pre_pil_HX9DG"/>
    <property type="match status" value="1"/>
</dbReference>
<dbReference type="InterPro" id="IPR011453">
    <property type="entry name" value="DUF1559"/>
</dbReference>
<dbReference type="InterPro" id="IPR045584">
    <property type="entry name" value="Pilin-like"/>
</dbReference>
<keyword evidence="4" id="KW-1185">Reference proteome</keyword>
<keyword evidence="1" id="KW-1133">Transmembrane helix</keyword>
<evidence type="ECO:0000313" key="3">
    <source>
        <dbReference type="EMBL" id="MBA2113724.1"/>
    </source>
</evidence>
<dbReference type="InterPro" id="IPR012902">
    <property type="entry name" value="N_methyl_site"/>
</dbReference>
<evidence type="ECO:0000256" key="1">
    <source>
        <dbReference type="SAM" id="Phobius"/>
    </source>
</evidence>
<dbReference type="Proteomes" id="UP000551616">
    <property type="component" value="Unassembled WGS sequence"/>
</dbReference>
<name>A0A7V8V306_9BACT</name>
<dbReference type="Pfam" id="PF07963">
    <property type="entry name" value="N_methyl"/>
    <property type="match status" value="1"/>
</dbReference>
<comment type="caution">
    <text evidence="3">The sequence shown here is derived from an EMBL/GenBank/DDBJ whole genome shotgun (WGS) entry which is preliminary data.</text>
</comment>
<dbReference type="PANTHER" id="PTHR30093:SF2">
    <property type="entry name" value="TYPE II SECRETION SYSTEM PROTEIN H"/>
    <property type="match status" value="1"/>
</dbReference>
<dbReference type="InterPro" id="IPR027558">
    <property type="entry name" value="Pre_pil_HX9DG_C"/>
</dbReference>
<dbReference type="EMBL" id="JABRWO010000002">
    <property type="protein sequence ID" value="MBA2113724.1"/>
    <property type="molecule type" value="Genomic_DNA"/>
</dbReference>
<evidence type="ECO:0000313" key="4">
    <source>
        <dbReference type="Proteomes" id="UP000551616"/>
    </source>
</evidence>
<dbReference type="PANTHER" id="PTHR30093">
    <property type="entry name" value="GENERAL SECRETION PATHWAY PROTEIN G"/>
    <property type="match status" value="1"/>
</dbReference>
<protein>
    <recommendedName>
        <fullName evidence="2">DUF1559 domain-containing protein</fullName>
    </recommendedName>
</protein>
<dbReference type="NCBIfam" id="TIGR02532">
    <property type="entry name" value="IV_pilin_GFxxxE"/>
    <property type="match status" value="1"/>
</dbReference>
<reference evidence="3 4" key="1">
    <citation type="submission" date="2020-05" db="EMBL/GenBank/DDBJ databases">
        <title>Bremerella alba sp. nov., a novel planctomycete isolated from the surface of the macroalga Fucus spiralis.</title>
        <authorList>
            <person name="Godinho O."/>
            <person name="Botelho R."/>
            <person name="Albuquerque L."/>
            <person name="Wiegand S."/>
            <person name="Da Costa M.S."/>
            <person name="Lobo-Da-Cunha A."/>
            <person name="Jogler C."/>
            <person name="Lage O.M."/>
        </authorList>
    </citation>
    <scope>NUCLEOTIDE SEQUENCE [LARGE SCALE GENOMIC DNA]</scope>
    <source>
        <strain evidence="3 4">FF15</strain>
    </source>
</reference>
<dbReference type="SUPFAM" id="SSF54523">
    <property type="entry name" value="Pili subunits"/>
    <property type="match status" value="1"/>
</dbReference>
<sequence>MSPHEPRRARNGFTLVELLVVIAIIGVLIALLLPAVQQAREAARRMQCSNNLKQLGLSLHNYHDTFGSFPSGYIDISDRADVEDNKGHWSWAALILPFLEMGNVHDILDVGPTSPSVAMDTYQEIMQARYDAFRCPSDTGPDFSSTTECAGCCIENSGSTNLGHSLSNYLGINSSALIRAHQATNFGNGTTGATGMFYRDSDTRMRDITDGTSNTAMVGERCYRIGTTDYLAGELFAARDYDGGGPAHRDRGGMADQGACRILLTTYFSPNKIWQHADSYPKMDESGLSSQHPGGVQICMADGSVRFLPETTASNISGETDTIMDYLGNMADGNVIGEY</sequence>